<evidence type="ECO:0000313" key="2">
    <source>
        <dbReference type="Proteomes" id="UP001295423"/>
    </source>
</evidence>
<dbReference type="CDD" id="cd09272">
    <property type="entry name" value="RNase_HI_RT_Ty1"/>
    <property type="match status" value="1"/>
</dbReference>
<reference evidence="1" key="1">
    <citation type="submission" date="2023-08" db="EMBL/GenBank/DDBJ databases">
        <authorList>
            <person name="Audoor S."/>
            <person name="Bilcke G."/>
        </authorList>
    </citation>
    <scope>NUCLEOTIDE SEQUENCE</scope>
</reference>
<gene>
    <name evidence="1" type="ORF">CYCCA115_LOCUS19488</name>
</gene>
<sequence length="189" mass="21274">MSTMTYFLNYCATHPDATITYDASDMILRIHSDASYLTEAKARSRVGGHFYMGSAQQSSTKLNGPILGLAKIIKAVVSSATEAKVGALFYNCKEAISIRTLLTKMDHPQPATPVQVDNSTAVAIANNRCRQVRSKAIDMRYYWVQDRVKQGQFNIFWAPGPTNLGDYYTKHHPIHHHQTHRPIILHSKR</sequence>
<dbReference type="AlphaFoldDB" id="A0AAD2G5C8"/>
<organism evidence="1 2">
    <name type="scientific">Cylindrotheca closterium</name>
    <dbReference type="NCBI Taxonomy" id="2856"/>
    <lineage>
        <taxon>Eukaryota</taxon>
        <taxon>Sar</taxon>
        <taxon>Stramenopiles</taxon>
        <taxon>Ochrophyta</taxon>
        <taxon>Bacillariophyta</taxon>
        <taxon>Bacillariophyceae</taxon>
        <taxon>Bacillariophycidae</taxon>
        <taxon>Bacillariales</taxon>
        <taxon>Bacillariaceae</taxon>
        <taxon>Cylindrotheca</taxon>
    </lineage>
</organism>
<keyword evidence="2" id="KW-1185">Reference proteome</keyword>
<protein>
    <submittedName>
        <fullName evidence="1">Uncharacterized protein</fullName>
    </submittedName>
</protein>
<dbReference type="Proteomes" id="UP001295423">
    <property type="component" value="Unassembled WGS sequence"/>
</dbReference>
<accession>A0AAD2G5C8</accession>
<dbReference type="EMBL" id="CAKOGP040002092">
    <property type="protein sequence ID" value="CAJ1962022.1"/>
    <property type="molecule type" value="Genomic_DNA"/>
</dbReference>
<comment type="caution">
    <text evidence="1">The sequence shown here is derived from an EMBL/GenBank/DDBJ whole genome shotgun (WGS) entry which is preliminary data.</text>
</comment>
<name>A0AAD2G5C8_9STRA</name>
<proteinExistence type="predicted"/>
<evidence type="ECO:0000313" key="1">
    <source>
        <dbReference type="EMBL" id="CAJ1962022.1"/>
    </source>
</evidence>